<evidence type="ECO:0000313" key="5">
    <source>
        <dbReference type="Proteomes" id="UP000317421"/>
    </source>
</evidence>
<dbReference type="GO" id="GO:0005975">
    <property type="term" value="P:carbohydrate metabolic process"/>
    <property type="evidence" value="ECO:0007669"/>
    <property type="project" value="InterPro"/>
</dbReference>
<dbReference type="AlphaFoldDB" id="A0A5C6AED6"/>
<dbReference type="SUPFAM" id="SSF51445">
    <property type="entry name" value="(Trans)glycosidases"/>
    <property type="match status" value="1"/>
</dbReference>
<dbReference type="InterPro" id="IPR015883">
    <property type="entry name" value="Glyco_hydro_20_cat"/>
</dbReference>
<dbReference type="Proteomes" id="UP000317421">
    <property type="component" value="Unassembled WGS sequence"/>
</dbReference>
<reference evidence="4 5" key="1">
    <citation type="submission" date="2019-02" db="EMBL/GenBank/DDBJ databases">
        <title>Deep-cultivation of Planctomycetes and their phenomic and genomic characterization uncovers novel biology.</title>
        <authorList>
            <person name="Wiegand S."/>
            <person name="Jogler M."/>
            <person name="Boedeker C."/>
            <person name="Pinto D."/>
            <person name="Vollmers J."/>
            <person name="Rivas-Marin E."/>
            <person name="Kohn T."/>
            <person name="Peeters S.H."/>
            <person name="Heuer A."/>
            <person name="Rast P."/>
            <person name="Oberbeckmann S."/>
            <person name="Bunk B."/>
            <person name="Jeske O."/>
            <person name="Meyerdierks A."/>
            <person name="Storesund J.E."/>
            <person name="Kallscheuer N."/>
            <person name="Luecker S."/>
            <person name="Lage O.M."/>
            <person name="Pohl T."/>
            <person name="Merkel B.J."/>
            <person name="Hornburger P."/>
            <person name="Mueller R.-W."/>
            <person name="Bruemmer F."/>
            <person name="Labrenz M."/>
            <person name="Spormann A.M."/>
            <person name="Op Den Camp H."/>
            <person name="Overmann J."/>
            <person name="Amann R."/>
            <person name="Jetten M.S.M."/>
            <person name="Mascher T."/>
            <person name="Medema M.H."/>
            <person name="Devos D.P."/>
            <person name="Kaster A.-K."/>
            <person name="Ovreas L."/>
            <person name="Rohde M."/>
            <person name="Galperin M.Y."/>
            <person name="Jogler C."/>
        </authorList>
    </citation>
    <scope>NUCLEOTIDE SEQUENCE [LARGE SCALE GENOMIC DNA]</scope>
    <source>
        <strain evidence="4 5">Pla108</strain>
    </source>
</reference>
<evidence type="ECO:0000256" key="2">
    <source>
        <dbReference type="ARBA" id="ARBA00022801"/>
    </source>
</evidence>
<dbReference type="Gene3D" id="3.20.20.80">
    <property type="entry name" value="Glycosidases"/>
    <property type="match status" value="1"/>
</dbReference>
<keyword evidence="5" id="KW-1185">Reference proteome</keyword>
<comment type="caution">
    <text evidence="4">The sequence shown here is derived from an EMBL/GenBank/DDBJ whole genome shotgun (WGS) entry which is preliminary data.</text>
</comment>
<dbReference type="PANTHER" id="PTHR21040">
    <property type="entry name" value="BCDNA.GH04120"/>
    <property type="match status" value="1"/>
</dbReference>
<accession>A0A5C6AED6</accession>
<sequence>MNAGLPNASKPVSALWSVSYRLAGVLLLAWIAAPAVSAETSAVSAEAKPLPIRAVHIDNRIQVLPVAELKRLATDLSERDINTLIMEWEASFPFDKHHIISNRYAYTREEIAEFIEHCKSVGIDVVPLQQCIGHLEYVLRYERYAELREDDKDISQVCPSKKELTVDLYDDLLTELVASHPSKYVHIGADETALLGHCETCRRVVERDGKSALFMDHIASIAECVQRHGKTPVLWADIVMRYPEAIDKLPRGCVLVNWNYGWDVDYFGDHDTLTESGLELWGAPAMRSHPDNFYRFAWDTHFKNFEDFIPFMREQGYRGVVLTSWSTSGVYTASREPKTHVIGMTPSRRVYPMRGFPLLIDAFAEAIARDRFNAHDYVVAYCRDNYGLSESNAEAFWGHLNESSNLPTGDASTRGEVLSARDRAEAFSDFLSAVTFRSEQEHLEHYRLMNDIRRFFIDVQLARLDAEYSTSDPAAIDALTERFDRLRGVADEIGVRFAELHQENLYPAAIEAEAKARTQELETLSSRIGKRRRLRR</sequence>
<dbReference type="InterPro" id="IPR038901">
    <property type="entry name" value="HEXDC-like"/>
</dbReference>
<dbReference type="Pfam" id="PF00728">
    <property type="entry name" value="Glyco_hydro_20"/>
    <property type="match status" value="1"/>
</dbReference>
<name>A0A5C6AED6_9BACT</name>
<dbReference type="EMBL" id="SJPR01000002">
    <property type="protein sequence ID" value="TWT97545.1"/>
    <property type="molecule type" value="Genomic_DNA"/>
</dbReference>
<keyword evidence="2 4" id="KW-0378">Hydrolase</keyword>
<evidence type="ECO:0000313" key="4">
    <source>
        <dbReference type="EMBL" id="TWT97545.1"/>
    </source>
</evidence>
<protein>
    <submittedName>
        <fullName evidence="4">Glycosyl hydrolase family 20, catalytic domain</fullName>
    </submittedName>
</protein>
<feature type="domain" description="Glycoside hydrolase family 20 catalytic" evidence="3">
    <location>
        <begin position="103"/>
        <end position="260"/>
    </location>
</feature>
<evidence type="ECO:0000256" key="1">
    <source>
        <dbReference type="ARBA" id="ARBA00006285"/>
    </source>
</evidence>
<dbReference type="InterPro" id="IPR017853">
    <property type="entry name" value="GH"/>
</dbReference>
<dbReference type="GO" id="GO:0004563">
    <property type="term" value="F:beta-N-acetylhexosaminidase activity"/>
    <property type="evidence" value="ECO:0007669"/>
    <property type="project" value="UniProtKB-ARBA"/>
</dbReference>
<organism evidence="4 5">
    <name type="scientific">Botrimarina colliarenosi</name>
    <dbReference type="NCBI Taxonomy" id="2528001"/>
    <lineage>
        <taxon>Bacteria</taxon>
        <taxon>Pseudomonadati</taxon>
        <taxon>Planctomycetota</taxon>
        <taxon>Planctomycetia</taxon>
        <taxon>Pirellulales</taxon>
        <taxon>Lacipirellulaceae</taxon>
        <taxon>Botrimarina</taxon>
    </lineage>
</organism>
<gene>
    <name evidence="4" type="ORF">Pla108_16970</name>
</gene>
<dbReference type="RefSeq" id="WP_197526385.1">
    <property type="nucleotide sequence ID" value="NZ_SJPR01000002.1"/>
</dbReference>
<dbReference type="PANTHER" id="PTHR21040:SF8">
    <property type="entry name" value="BCDNA.GH04120"/>
    <property type="match status" value="1"/>
</dbReference>
<comment type="similarity">
    <text evidence="1">Belongs to the glycosyl hydrolase 20 family.</text>
</comment>
<evidence type="ECO:0000259" key="3">
    <source>
        <dbReference type="Pfam" id="PF00728"/>
    </source>
</evidence>
<proteinExistence type="inferred from homology"/>